<keyword evidence="2 7" id="KW-0812">Transmembrane</keyword>
<dbReference type="InterPro" id="IPR003646">
    <property type="entry name" value="SH3-like_bac-type"/>
</dbReference>
<name>A0A9X2WJZ8_9GAMM</name>
<protein>
    <submittedName>
        <fullName evidence="10">TIGR04211 family SH3 domain-containing protein</fullName>
    </submittedName>
</protein>
<evidence type="ECO:0000259" key="9">
    <source>
        <dbReference type="PROSITE" id="PS51781"/>
    </source>
</evidence>
<evidence type="ECO:0000313" key="11">
    <source>
        <dbReference type="Proteomes" id="UP001155546"/>
    </source>
</evidence>
<evidence type="ECO:0000256" key="6">
    <source>
        <dbReference type="SAM" id="Coils"/>
    </source>
</evidence>
<evidence type="ECO:0000256" key="1">
    <source>
        <dbReference type="ARBA" id="ARBA00004167"/>
    </source>
</evidence>
<evidence type="ECO:0000256" key="7">
    <source>
        <dbReference type="SAM" id="Phobius"/>
    </source>
</evidence>
<evidence type="ECO:0000256" key="3">
    <source>
        <dbReference type="ARBA" id="ARBA00022729"/>
    </source>
</evidence>
<gene>
    <name evidence="10" type="ORF">NE535_03095</name>
</gene>
<dbReference type="PIRSF" id="PIRSF006158">
    <property type="entry name" value="UCP006158_SH3"/>
    <property type="match status" value="1"/>
</dbReference>
<dbReference type="GO" id="GO:0016020">
    <property type="term" value="C:membrane"/>
    <property type="evidence" value="ECO:0007669"/>
    <property type="project" value="UniProtKB-SubCell"/>
</dbReference>
<feature type="transmembrane region" description="Helical" evidence="7">
    <location>
        <begin position="159"/>
        <end position="180"/>
    </location>
</feature>
<keyword evidence="6" id="KW-0175">Coiled coil</keyword>
<dbReference type="RefSeq" id="WP_261297223.1">
    <property type="nucleotide sequence ID" value="NZ_JAMTCD010000002.1"/>
</dbReference>
<reference evidence="10" key="1">
    <citation type="journal article" date="2023" name="Int. J. Syst. Evol. Microbiol.">
        <title>&lt;i&gt;Shewanella septentrionalis&lt;/i&gt; sp. nov. and &lt;i&gt;Shewanella holmiensis&lt;/i&gt; sp. nov., isolated from Baltic Sea water and sediments.</title>
        <authorList>
            <person name="Martin-Rodriguez A.J."/>
            <person name="Thorell K."/>
            <person name="Joffre E."/>
            <person name="Jensie-Markopoulos S."/>
            <person name="Moore E.R.B."/>
            <person name="Sjoling A."/>
        </authorList>
    </citation>
    <scope>NUCLEOTIDE SEQUENCE</scope>
    <source>
        <strain evidence="10">SP1S2-7</strain>
    </source>
</reference>
<comment type="caution">
    <text evidence="10">The sequence shown here is derived from an EMBL/GenBank/DDBJ whole genome shotgun (WGS) entry which is preliminary data.</text>
</comment>
<dbReference type="NCBIfam" id="TIGR04211">
    <property type="entry name" value="SH3_and_anchor"/>
    <property type="match status" value="1"/>
</dbReference>
<sequence length="192" mass="21671">MLRVIHFFALILLSMGAHAQASTHYVSDDVFTYIHGGPGTEFRIIGSVEAGQPITFNGKTEGDYSQIIDNKNREGWIRSDFVTDKPSLRTRFPEMEKELIHVNEQLNSISLNTDNAAQDLELANQKVTELQAALKTALTERDTARAKVNNDKDEQQFKMWQQGGLIAGIGALIGIILVYLPRPQRRKNSRWM</sequence>
<keyword evidence="3 8" id="KW-0732">Signal</keyword>
<feature type="domain" description="SH3b" evidence="9">
    <location>
        <begin position="21"/>
        <end position="86"/>
    </location>
</feature>
<evidence type="ECO:0000256" key="5">
    <source>
        <dbReference type="ARBA" id="ARBA00023136"/>
    </source>
</evidence>
<keyword evidence="11" id="KW-1185">Reference proteome</keyword>
<feature type="signal peptide" evidence="8">
    <location>
        <begin position="1"/>
        <end position="19"/>
    </location>
</feature>
<dbReference type="Pfam" id="PF08239">
    <property type="entry name" value="SH3_3"/>
    <property type="match status" value="1"/>
</dbReference>
<dbReference type="Gene3D" id="2.30.30.40">
    <property type="entry name" value="SH3 Domains"/>
    <property type="match status" value="1"/>
</dbReference>
<feature type="coiled-coil region" evidence="6">
    <location>
        <begin position="113"/>
        <end position="147"/>
    </location>
</feature>
<organism evidence="10 11">
    <name type="scientific">Shewanella holmiensis</name>
    <dbReference type="NCBI Taxonomy" id="2952222"/>
    <lineage>
        <taxon>Bacteria</taxon>
        <taxon>Pseudomonadati</taxon>
        <taxon>Pseudomonadota</taxon>
        <taxon>Gammaproteobacteria</taxon>
        <taxon>Alteromonadales</taxon>
        <taxon>Shewanellaceae</taxon>
        <taxon>Shewanella</taxon>
    </lineage>
</organism>
<evidence type="ECO:0000256" key="8">
    <source>
        <dbReference type="SAM" id="SignalP"/>
    </source>
</evidence>
<dbReference type="AlphaFoldDB" id="A0A9X2WJZ8"/>
<dbReference type="Proteomes" id="UP001155546">
    <property type="component" value="Unassembled WGS sequence"/>
</dbReference>
<evidence type="ECO:0000256" key="2">
    <source>
        <dbReference type="ARBA" id="ARBA00022692"/>
    </source>
</evidence>
<dbReference type="SMART" id="SM00287">
    <property type="entry name" value="SH3b"/>
    <property type="match status" value="1"/>
</dbReference>
<keyword evidence="4 7" id="KW-1133">Transmembrane helix</keyword>
<keyword evidence="5 7" id="KW-0472">Membrane</keyword>
<feature type="chain" id="PRO_5040802036" evidence="8">
    <location>
        <begin position="20"/>
        <end position="192"/>
    </location>
</feature>
<evidence type="ECO:0000313" key="10">
    <source>
        <dbReference type="EMBL" id="MCT7940792.1"/>
    </source>
</evidence>
<dbReference type="EMBL" id="JAMTCD010000002">
    <property type="protein sequence ID" value="MCT7940792.1"/>
    <property type="molecule type" value="Genomic_DNA"/>
</dbReference>
<accession>A0A9X2WJZ8</accession>
<comment type="subcellular location">
    <subcellularLocation>
        <location evidence="1">Membrane</location>
        <topology evidence="1">Single-pass membrane protein</topology>
    </subcellularLocation>
</comment>
<proteinExistence type="predicted"/>
<dbReference type="PROSITE" id="PS51781">
    <property type="entry name" value="SH3B"/>
    <property type="match status" value="1"/>
</dbReference>
<evidence type="ECO:0000256" key="4">
    <source>
        <dbReference type="ARBA" id="ARBA00022989"/>
    </source>
</evidence>
<dbReference type="InterPro" id="IPR016476">
    <property type="entry name" value="SH3_dom_pro"/>
</dbReference>